<keyword evidence="3" id="KW-1185">Reference proteome</keyword>
<comment type="caution">
    <text evidence="2">The sequence shown here is derived from an EMBL/GenBank/DDBJ whole genome shotgun (WGS) entry which is preliminary data.</text>
</comment>
<organism evidence="2 3">
    <name type="scientific">Periconia digitata</name>
    <dbReference type="NCBI Taxonomy" id="1303443"/>
    <lineage>
        <taxon>Eukaryota</taxon>
        <taxon>Fungi</taxon>
        <taxon>Dikarya</taxon>
        <taxon>Ascomycota</taxon>
        <taxon>Pezizomycotina</taxon>
        <taxon>Dothideomycetes</taxon>
        <taxon>Pleosporomycetidae</taxon>
        <taxon>Pleosporales</taxon>
        <taxon>Massarineae</taxon>
        <taxon>Periconiaceae</taxon>
        <taxon>Periconia</taxon>
    </lineage>
</organism>
<evidence type="ECO:0000256" key="1">
    <source>
        <dbReference type="SAM" id="SignalP"/>
    </source>
</evidence>
<protein>
    <submittedName>
        <fullName evidence="2">Uncharacterized protein</fullName>
    </submittedName>
</protein>
<reference evidence="2" key="1">
    <citation type="submission" date="2023-01" db="EMBL/GenBank/DDBJ databases">
        <authorList>
            <person name="Van Ghelder C."/>
            <person name="Rancurel C."/>
        </authorList>
    </citation>
    <scope>NUCLEOTIDE SEQUENCE</scope>
    <source>
        <strain evidence="2">CNCM I-4278</strain>
    </source>
</reference>
<name>A0A9W4XUV5_9PLEO</name>
<gene>
    <name evidence="2" type="ORF">PDIGIT_LOCUS6806</name>
</gene>
<accession>A0A9W4XUV5</accession>
<evidence type="ECO:0000313" key="3">
    <source>
        <dbReference type="Proteomes" id="UP001152607"/>
    </source>
</evidence>
<dbReference type="Proteomes" id="UP001152607">
    <property type="component" value="Unassembled WGS sequence"/>
</dbReference>
<keyword evidence="1" id="KW-0732">Signal</keyword>
<dbReference type="EMBL" id="CAOQHR010000004">
    <property type="protein sequence ID" value="CAI6333757.1"/>
    <property type="molecule type" value="Genomic_DNA"/>
</dbReference>
<proteinExistence type="predicted"/>
<evidence type="ECO:0000313" key="2">
    <source>
        <dbReference type="EMBL" id="CAI6333757.1"/>
    </source>
</evidence>
<feature type="signal peptide" evidence="1">
    <location>
        <begin position="1"/>
        <end position="21"/>
    </location>
</feature>
<dbReference type="AlphaFoldDB" id="A0A9W4XUV5"/>
<feature type="chain" id="PRO_5040806416" evidence="1">
    <location>
        <begin position="22"/>
        <end position="158"/>
    </location>
</feature>
<sequence>MSGCLPMFLIHMALLTTHSTARTQFQSHARTSHRRLVTVNYASMPDIKGIVIPAWMNINNNPLRDKPYEVIIPREWSAARTIEYLQFEVCIKQAVLNEISFWRDHVQFGRKEYQRIIERGALHEQQIRLLQGQIKKLMDEENEKMNKLKSVTMNDFSA</sequence>